<organism evidence="1 2">
    <name type="scientific">Streptomyces fumanus</name>
    <dbReference type="NCBI Taxonomy" id="67302"/>
    <lineage>
        <taxon>Bacteria</taxon>
        <taxon>Bacillati</taxon>
        <taxon>Actinomycetota</taxon>
        <taxon>Actinomycetes</taxon>
        <taxon>Kitasatosporales</taxon>
        <taxon>Streptomycetaceae</taxon>
        <taxon>Streptomyces</taxon>
    </lineage>
</organism>
<name>A0A919E0P8_9ACTN</name>
<reference evidence="1" key="1">
    <citation type="journal article" date="2014" name="Int. J. Syst. Evol. Microbiol.">
        <title>Complete genome sequence of Corynebacterium casei LMG S-19264T (=DSM 44701T), isolated from a smear-ripened cheese.</title>
        <authorList>
            <consortium name="US DOE Joint Genome Institute (JGI-PGF)"/>
            <person name="Walter F."/>
            <person name="Albersmeier A."/>
            <person name="Kalinowski J."/>
            <person name="Ruckert C."/>
        </authorList>
    </citation>
    <scope>NUCLEOTIDE SEQUENCE</scope>
    <source>
        <strain evidence="1">JCM 4477</strain>
    </source>
</reference>
<dbReference type="EMBL" id="BNBI01000004">
    <property type="protein sequence ID" value="GHE98185.1"/>
    <property type="molecule type" value="Genomic_DNA"/>
</dbReference>
<dbReference type="RefSeq" id="WP_190204096.1">
    <property type="nucleotide sequence ID" value="NZ_BNBI01000004.1"/>
</dbReference>
<sequence>MVKVEKQLTIACTPEAFLDFVMDVERYIDVDDKIASISWVRRDGNLLEFKFQPRLPGLPLPEPKAVAQMRLTPGKCIDIELAPLPQNRFNHRMARFAARFACEPVDGGIRASRMISFQFNPFSRWLLDPVLRRTMPASVERELRLSKAILENRPSG</sequence>
<evidence type="ECO:0000313" key="1">
    <source>
        <dbReference type="EMBL" id="GHE98185.1"/>
    </source>
</evidence>
<evidence type="ECO:0008006" key="3">
    <source>
        <dbReference type="Google" id="ProtNLM"/>
    </source>
</evidence>
<keyword evidence="2" id="KW-1185">Reference proteome</keyword>
<dbReference type="InterPro" id="IPR019587">
    <property type="entry name" value="Polyketide_cyclase/dehydratase"/>
</dbReference>
<evidence type="ECO:0000313" key="2">
    <source>
        <dbReference type="Proteomes" id="UP000630718"/>
    </source>
</evidence>
<dbReference type="SUPFAM" id="SSF55961">
    <property type="entry name" value="Bet v1-like"/>
    <property type="match status" value="1"/>
</dbReference>
<accession>A0A919E0P8</accession>
<reference evidence="1" key="2">
    <citation type="submission" date="2020-09" db="EMBL/GenBank/DDBJ databases">
        <authorList>
            <person name="Sun Q."/>
            <person name="Ohkuma M."/>
        </authorList>
    </citation>
    <scope>NUCLEOTIDE SEQUENCE</scope>
    <source>
        <strain evidence="1">JCM 4477</strain>
    </source>
</reference>
<dbReference type="Proteomes" id="UP000630718">
    <property type="component" value="Unassembled WGS sequence"/>
</dbReference>
<comment type="caution">
    <text evidence="1">The sequence shown here is derived from an EMBL/GenBank/DDBJ whole genome shotgun (WGS) entry which is preliminary data.</text>
</comment>
<gene>
    <name evidence="1" type="ORF">GCM10018772_23240</name>
</gene>
<protein>
    <recommendedName>
        <fullName evidence="3">SRPBCC family protein</fullName>
    </recommendedName>
</protein>
<dbReference type="Pfam" id="PF10604">
    <property type="entry name" value="Polyketide_cyc2"/>
    <property type="match status" value="1"/>
</dbReference>
<proteinExistence type="predicted"/>
<dbReference type="AlphaFoldDB" id="A0A919E0P8"/>
<dbReference type="InterPro" id="IPR023393">
    <property type="entry name" value="START-like_dom_sf"/>
</dbReference>
<dbReference type="Gene3D" id="3.30.530.20">
    <property type="match status" value="1"/>
</dbReference>